<feature type="domain" description="AB hydrolase-1" evidence="2">
    <location>
        <begin position="53"/>
        <end position="305"/>
    </location>
</feature>
<dbReference type="SUPFAM" id="SSF53474">
    <property type="entry name" value="alpha/beta-Hydrolases"/>
    <property type="match status" value="1"/>
</dbReference>
<evidence type="ECO:0000313" key="4">
    <source>
        <dbReference type="Proteomes" id="UP000596660"/>
    </source>
</evidence>
<organism evidence="3 4">
    <name type="scientific">Chenopodium quinoa</name>
    <name type="common">Quinoa</name>
    <dbReference type="NCBI Taxonomy" id="63459"/>
    <lineage>
        <taxon>Eukaryota</taxon>
        <taxon>Viridiplantae</taxon>
        <taxon>Streptophyta</taxon>
        <taxon>Embryophyta</taxon>
        <taxon>Tracheophyta</taxon>
        <taxon>Spermatophyta</taxon>
        <taxon>Magnoliopsida</taxon>
        <taxon>eudicotyledons</taxon>
        <taxon>Gunneridae</taxon>
        <taxon>Pentapetalae</taxon>
        <taxon>Caryophyllales</taxon>
        <taxon>Chenopodiaceae</taxon>
        <taxon>Chenopodioideae</taxon>
        <taxon>Atripliceae</taxon>
        <taxon>Chenopodium</taxon>
    </lineage>
</organism>
<evidence type="ECO:0000313" key="3">
    <source>
        <dbReference type="EnsemblPlants" id="AUR62009766-RA:cds"/>
    </source>
</evidence>
<reference evidence="3" key="2">
    <citation type="submission" date="2021-03" db="UniProtKB">
        <authorList>
            <consortium name="EnsemblPlants"/>
        </authorList>
    </citation>
    <scope>IDENTIFICATION</scope>
</reference>
<dbReference type="PANTHER" id="PTHR45763">
    <property type="entry name" value="HYDROLASE, ALPHA/BETA FOLD FAMILY PROTEIN, EXPRESSED-RELATED"/>
    <property type="match status" value="1"/>
</dbReference>
<dbReference type="OMA" id="LLHWWVI"/>
<dbReference type="Pfam" id="PF12697">
    <property type="entry name" value="Abhydrolase_6"/>
    <property type="match status" value="1"/>
</dbReference>
<evidence type="ECO:0000256" key="1">
    <source>
        <dbReference type="SAM" id="MobiDB-lite"/>
    </source>
</evidence>
<dbReference type="Gramene" id="AUR62009766-RA">
    <property type="protein sequence ID" value="AUR62009766-RA:cds"/>
    <property type="gene ID" value="AUR62009766"/>
</dbReference>
<protein>
    <recommendedName>
        <fullName evidence="2">AB hydrolase-1 domain-containing protein</fullName>
    </recommendedName>
</protein>
<feature type="region of interest" description="Disordered" evidence="1">
    <location>
        <begin position="1"/>
        <end position="21"/>
    </location>
</feature>
<name>A0A803LD27_CHEQI</name>
<proteinExistence type="predicted"/>
<dbReference type="EnsemblPlants" id="AUR62009766-RA">
    <property type="protein sequence ID" value="AUR62009766-RA:cds"/>
    <property type="gene ID" value="AUR62009766"/>
</dbReference>
<keyword evidence="4" id="KW-1185">Reference proteome</keyword>
<dbReference type="PANTHER" id="PTHR45763:SF28">
    <property type="entry name" value="ALPHA_BETA-HYDROLASES SUPERFAMILY PROTEIN"/>
    <property type="match status" value="1"/>
</dbReference>
<dbReference type="Gene3D" id="3.40.50.1820">
    <property type="entry name" value="alpha/beta hydrolase"/>
    <property type="match status" value="1"/>
</dbReference>
<reference evidence="3" key="1">
    <citation type="journal article" date="2017" name="Nature">
        <title>The genome of Chenopodium quinoa.</title>
        <authorList>
            <person name="Jarvis D.E."/>
            <person name="Ho Y.S."/>
            <person name="Lightfoot D.J."/>
            <person name="Schmoeckel S.M."/>
            <person name="Li B."/>
            <person name="Borm T.J.A."/>
            <person name="Ohyanagi H."/>
            <person name="Mineta K."/>
            <person name="Michell C.T."/>
            <person name="Saber N."/>
            <person name="Kharbatia N.M."/>
            <person name="Rupper R.R."/>
            <person name="Sharp A.R."/>
            <person name="Dally N."/>
            <person name="Boughton B.A."/>
            <person name="Woo Y.H."/>
            <person name="Gao G."/>
            <person name="Schijlen E.G.W.M."/>
            <person name="Guo X."/>
            <person name="Momin A.A."/>
            <person name="Negrao S."/>
            <person name="Al-Babili S."/>
            <person name="Gehring C."/>
            <person name="Roessner U."/>
            <person name="Jung C."/>
            <person name="Murphy K."/>
            <person name="Arold S.T."/>
            <person name="Gojobori T."/>
            <person name="van der Linden C.G."/>
            <person name="van Loo E.N."/>
            <person name="Jellen E.N."/>
            <person name="Maughan P.J."/>
            <person name="Tester M."/>
        </authorList>
    </citation>
    <scope>NUCLEOTIDE SEQUENCE [LARGE SCALE GENOMIC DNA]</scope>
    <source>
        <strain evidence="3">cv. PI 614886</strain>
    </source>
</reference>
<dbReference type="AlphaFoldDB" id="A0A803LD27"/>
<evidence type="ECO:0000259" key="2">
    <source>
        <dbReference type="Pfam" id="PF12697"/>
    </source>
</evidence>
<dbReference type="InterPro" id="IPR000073">
    <property type="entry name" value="AB_hydrolase_1"/>
</dbReference>
<accession>A0A803LD27</accession>
<sequence length="339" mass="38693">MGNISCGGHGRRTAKSMDESECEITSPRIRLNDGRFLAYREIGVPKEEAEFKIIIVHGFGSNKDMSFSASQGLIEELKIYMLLYDRAGYADSDPNPERSLKSEALDIEQLADQLELGPKFYVIGVSMGSYPIWSCLKLQGVALVAAVVNYSWPSLPKSLIKDDFRRNLVKLTLFVLKHMPSLLYWWMNQKCLPTANVMEKNPVFFSERDQEVLKRTPGFELLSENKIEQRSIFDNLRGDILVGLSKWEFDPLKLNNPFPKDERSVHLWVGYEDKVVPVELQRHVMEELPWIKYHEIPHGGHLIVYDTEVCESILRALLLNEEPAKYIPLPGTPKLIAAA</sequence>
<dbReference type="InterPro" id="IPR029058">
    <property type="entry name" value="AB_hydrolase_fold"/>
</dbReference>
<dbReference type="FunFam" id="3.40.50.1820:FF:000270">
    <property type="entry name" value="Alpha/beta-Hydrolases superfamily protein"/>
    <property type="match status" value="1"/>
</dbReference>
<dbReference type="Proteomes" id="UP000596660">
    <property type="component" value="Unplaced"/>
</dbReference>